<name>A0AA48GTW4_9BACT</name>
<evidence type="ECO:0000259" key="3">
    <source>
        <dbReference type="Pfam" id="PF00144"/>
    </source>
</evidence>
<evidence type="ECO:0000256" key="2">
    <source>
        <dbReference type="SAM" id="SignalP"/>
    </source>
</evidence>
<dbReference type="InterPro" id="IPR001466">
    <property type="entry name" value="Beta-lactam-related"/>
</dbReference>
<organism evidence="5 6">
    <name type="scientific">Mesoterricola sediminis</name>
    <dbReference type="NCBI Taxonomy" id="2927980"/>
    <lineage>
        <taxon>Bacteria</taxon>
        <taxon>Pseudomonadati</taxon>
        <taxon>Acidobacteriota</taxon>
        <taxon>Holophagae</taxon>
        <taxon>Holophagales</taxon>
        <taxon>Holophagaceae</taxon>
        <taxon>Mesoterricola</taxon>
    </lineage>
</organism>
<evidence type="ECO:0000256" key="1">
    <source>
        <dbReference type="SAM" id="MobiDB-lite"/>
    </source>
</evidence>
<keyword evidence="2" id="KW-0732">Signal</keyword>
<evidence type="ECO:0000259" key="4">
    <source>
        <dbReference type="Pfam" id="PF11954"/>
    </source>
</evidence>
<keyword evidence="6" id="KW-1185">Reference proteome</keyword>
<dbReference type="Pfam" id="PF00144">
    <property type="entry name" value="Beta-lactamase"/>
    <property type="match status" value="1"/>
</dbReference>
<dbReference type="KEGG" id="msea:METESE_05230"/>
<dbReference type="Gene3D" id="3.40.710.10">
    <property type="entry name" value="DD-peptidase/beta-lactamase superfamily"/>
    <property type="match status" value="1"/>
</dbReference>
<feature type="signal peptide" evidence="2">
    <location>
        <begin position="1"/>
        <end position="18"/>
    </location>
</feature>
<dbReference type="Proteomes" id="UP001228113">
    <property type="component" value="Chromosome"/>
</dbReference>
<feature type="domain" description="Peptidase S12 Pab87-related C-terminal" evidence="4">
    <location>
        <begin position="504"/>
        <end position="592"/>
    </location>
</feature>
<dbReference type="InterPro" id="IPR050491">
    <property type="entry name" value="AmpC-like"/>
</dbReference>
<dbReference type="RefSeq" id="WP_316411024.1">
    <property type="nucleotide sequence ID" value="NZ_AP027081.1"/>
</dbReference>
<dbReference type="PANTHER" id="PTHR46825:SF15">
    <property type="entry name" value="BETA-LACTAMASE-RELATED DOMAIN-CONTAINING PROTEIN"/>
    <property type="match status" value="1"/>
</dbReference>
<dbReference type="EMBL" id="AP027081">
    <property type="protein sequence ID" value="BDU75565.1"/>
    <property type="molecule type" value="Genomic_DNA"/>
</dbReference>
<dbReference type="PANTHER" id="PTHR46825">
    <property type="entry name" value="D-ALANYL-D-ALANINE-CARBOXYPEPTIDASE/ENDOPEPTIDASE AMPH"/>
    <property type="match status" value="1"/>
</dbReference>
<evidence type="ECO:0000313" key="6">
    <source>
        <dbReference type="Proteomes" id="UP001228113"/>
    </source>
</evidence>
<accession>A0AA48GTW4</accession>
<dbReference type="Pfam" id="PF11954">
    <property type="entry name" value="DUF3471"/>
    <property type="match status" value="1"/>
</dbReference>
<reference evidence="5" key="1">
    <citation type="journal article" date="2023" name="Int. J. Syst. Evol. Microbiol.">
        <title>Mesoterricola silvestris gen. nov., sp. nov., Mesoterricola sediminis sp. nov., Geothrix oryzae sp. nov., Geothrix edaphica sp. nov., Geothrix rubra sp. nov., and Geothrix limicola sp. nov., six novel members of Acidobacteriota isolated from soils.</title>
        <authorList>
            <person name="Itoh H."/>
            <person name="Sugisawa Y."/>
            <person name="Mise K."/>
            <person name="Xu Z."/>
            <person name="Kuniyasu M."/>
            <person name="Ushijima N."/>
            <person name="Kawano K."/>
            <person name="Kobayashi E."/>
            <person name="Shiratori Y."/>
            <person name="Masuda Y."/>
            <person name="Senoo K."/>
        </authorList>
    </citation>
    <scope>NUCLEOTIDE SEQUENCE</scope>
    <source>
        <strain evidence="5">W786</strain>
    </source>
</reference>
<protein>
    <recommendedName>
        <fullName evidence="7">Serine hydrolase</fullName>
    </recommendedName>
</protein>
<sequence>MRTLPAALLLAVPALLCAQGADPAGRWEGAIEIPGSPLQVQLELAQAAGAWTGRLSIPQQGAKDLAVDRLQVGGGKVAFILPGIPGEPAFRGELAAGGLQGQFSQGGRTFPFRLARAGAAADAARRVLEGLDAEIERIRADWKVPGLSVAVVKGGEVVLAKGYGLRDTARKLPMTADTLLAIGSVTKSFTTAVMASLVDEGRLSWESPVRTWIPWFRLQDPVATDRMTPLDLVTHRSGMPRHDMLWYNASASREDMVRRLRHLEPNKDFRTDFQYNNAMFLTAGYLTEVVSGAAWEENVRARVFRPLGMDRANFSVADSRKDADFSEPYEEEKDGSIRLVPMRNITNVGPAGAINASAREMAAWLKLHLGDGRVGGRQVLSPASLTFLHTPRMLTGAPQTQPEVVPGGYAPGWFTDVYRGHLRVYHGGNIDGFSAMAMLLPSDGLGIVVLANLGGTAARDLLPRVIIDRLLGLEARDWSGEGLAQKREALAKAREGEARKRMARKPGTAPSHPLADYAGTYEHPGYGTATVTLEGGRLVLACNGIRTPFEHWHYDVFNGLKAEDPVFEDQKLQFLTGLDGDIDALAMGLEPAVAPIRFVRKAEARLSDPAFLARFEGTYVLGSQTEARVFLRGQVLSLDVKGQATRELEPLRGTRFAIKGLPSFFVQFTLPGAGPATEVQFDQPNGIFTAPRKP</sequence>
<dbReference type="Gene3D" id="2.40.128.600">
    <property type="match status" value="1"/>
</dbReference>
<feature type="region of interest" description="Disordered" evidence="1">
    <location>
        <begin position="494"/>
        <end position="513"/>
    </location>
</feature>
<gene>
    <name evidence="5" type="ORF">METESE_05230</name>
</gene>
<proteinExistence type="predicted"/>
<evidence type="ECO:0008006" key="7">
    <source>
        <dbReference type="Google" id="ProtNLM"/>
    </source>
</evidence>
<dbReference type="SUPFAM" id="SSF56601">
    <property type="entry name" value="beta-lactamase/transpeptidase-like"/>
    <property type="match status" value="1"/>
</dbReference>
<dbReference type="InterPro" id="IPR012338">
    <property type="entry name" value="Beta-lactam/transpept-like"/>
</dbReference>
<evidence type="ECO:0000313" key="5">
    <source>
        <dbReference type="EMBL" id="BDU75565.1"/>
    </source>
</evidence>
<feature type="chain" id="PRO_5041395565" description="Serine hydrolase" evidence="2">
    <location>
        <begin position="19"/>
        <end position="694"/>
    </location>
</feature>
<dbReference type="AlphaFoldDB" id="A0AA48GTW4"/>
<dbReference type="InterPro" id="IPR021860">
    <property type="entry name" value="Peptidase_S12_Pab87-rel_C"/>
</dbReference>
<feature type="domain" description="Beta-lactamase-related" evidence="3">
    <location>
        <begin position="136"/>
        <end position="462"/>
    </location>
</feature>